<keyword evidence="6 12" id="KW-0812">Transmembrane</keyword>
<dbReference type="PANTHER" id="PTHR48438">
    <property type="entry name" value="ALPHA-(1,3)-FUCOSYLTRANSFERASE C-RELATED"/>
    <property type="match status" value="1"/>
</dbReference>
<keyword evidence="9 12" id="KW-0333">Golgi apparatus</keyword>
<dbReference type="GO" id="GO:0032580">
    <property type="term" value="C:Golgi cisterna membrane"/>
    <property type="evidence" value="ECO:0007669"/>
    <property type="project" value="UniProtKB-SubCell"/>
</dbReference>
<organism evidence="15 16">
    <name type="scientific">Plakobranchus ocellatus</name>
    <dbReference type="NCBI Taxonomy" id="259542"/>
    <lineage>
        <taxon>Eukaryota</taxon>
        <taxon>Metazoa</taxon>
        <taxon>Spiralia</taxon>
        <taxon>Lophotrochozoa</taxon>
        <taxon>Mollusca</taxon>
        <taxon>Gastropoda</taxon>
        <taxon>Heterobranchia</taxon>
        <taxon>Euthyneura</taxon>
        <taxon>Panpulmonata</taxon>
        <taxon>Sacoglossa</taxon>
        <taxon>Placobranchoidea</taxon>
        <taxon>Plakobranchidae</taxon>
        <taxon>Plakobranchus</taxon>
    </lineage>
</organism>
<dbReference type="Pfam" id="PF00852">
    <property type="entry name" value="Glyco_transf_10"/>
    <property type="match status" value="1"/>
</dbReference>
<feature type="domain" description="Fucosyltransferase C-terminal" evidence="13">
    <location>
        <begin position="530"/>
        <end position="722"/>
    </location>
</feature>
<keyword evidence="10" id="KW-0472">Membrane</keyword>
<dbReference type="GO" id="GO:0000139">
    <property type="term" value="C:Golgi membrane"/>
    <property type="evidence" value="ECO:0007669"/>
    <property type="project" value="UniProtKB-SubCell"/>
</dbReference>
<keyword evidence="7" id="KW-0735">Signal-anchor</keyword>
<evidence type="ECO:0000256" key="9">
    <source>
        <dbReference type="ARBA" id="ARBA00023034"/>
    </source>
</evidence>
<keyword evidence="4 12" id="KW-0328">Glycosyltransferase</keyword>
<comment type="subcellular location">
    <subcellularLocation>
        <location evidence="1">Golgi apparatus membrane</location>
        <topology evidence="1">Single-pass type II membrane protein</topology>
    </subcellularLocation>
    <subcellularLocation>
        <location evidence="12">Golgi apparatus</location>
        <location evidence="12">Golgi stack membrane</location>
        <topology evidence="12">Single-pass type II membrane protein</topology>
    </subcellularLocation>
</comment>
<dbReference type="SUPFAM" id="SSF53756">
    <property type="entry name" value="UDP-Glycosyltransferase/glycogen phosphorylase"/>
    <property type="match status" value="1"/>
</dbReference>
<dbReference type="FunFam" id="3.40.50.11660:FF:000004">
    <property type="entry name" value="Glycoprotein 3-alpha-L-fucosyltransferase A"/>
    <property type="match status" value="1"/>
</dbReference>
<dbReference type="InterPro" id="IPR031481">
    <property type="entry name" value="Glyco_tran_10_N"/>
</dbReference>
<comment type="similarity">
    <text evidence="3 12">Belongs to the glycosyltransferase 10 family.</text>
</comment>
<dbReference type="Proteomes" id="UP000735302">
    <property type="component" value="Unassembled WGS sequence"/>
</dbReference>
<gene>
    <name evidence="15" type="ORF">PoB_006960300</name>
</gene>
<feature type="domain" description="Fucosyltransferase N-terminal" evidence="14">
    <location>
        <begin position="403"/>
        <end position="511"/>
    </location>
</feature>
<name>A0AAV4DFN1_9GAST</name>
<comment type="caution">
    <text evidence="15">The sequence shown here is derived from an EMBL/GenBank/DDBJ whole genome shotgun (WGS) entry which is preliminary data.</text>
</comment>
<keyword evidence="11" id="KW-0325">Glycoprotein</keyword>
<dbReference type="PANTHER" id="PTHR48438:SF1">
    <property type="entry name" value="ALPHA-(1,3)-FUCOSYLTRANSFERASE C-RELATED"/>
    <property type="match status" value="1"/>
</dbReference>
<evidence type="ECO:0000256" key="3">
    <source>
        <dbReference type="ARBA" id="ARBA00008919"/>
    </source>
</evidence>
<evidence type="ECO:0000256" key="6">
    <source>
        <dbReference type="ARBA" id="ARBA00022692"/>
    </source>
</evidence>
<dbReference type="AlphaFoldDB" id="A0AAV4DFN1"/>
<evidence type="ECO:0000256" key="8">
    <source>
        <dbReference type="ARBA" id="ARBA00022989"/>
    </source>
</evidence>
<dbReference type="EC" id="2.4.1.-" evidence="12"/>
<keyword evidence="5 12" id="KW-0808">Transferase</keyword>
<evidence type="ECO:0000256" key="11">
    <source>
        <dbReference type="ARBA" id="ARBA00023180"/>
    </source>
</evidence>
<evidence type="ECO:0000256" key="4">
    <source>
        <dbReference type="ARBA" id="ARBA00022676"/>
    </source>
</evidence>
<evidence type="ECO:0000256" key="7">
    <source>
        <dbReference type="ARBA" id="ARBA00022968"/>
    </source>
</evidence>
<evidence type="ECO:0000256" key="10">
    <source>
        <dbReference type="ARBA" id="ARBA00023136"/>
    </source>
</evidence>
<keyword evidence="8" id="KW-1133">Transmembrane helix</keyword>
<dbReference type="Pfam" id="PF17039">
    <property type="entry name" value="Glyco_tran_10_N"/>
    <property type="match status" value="1"/>
</dbReference>
<evidence type="ECO:0000256" key="2">
    <source>
        <dbReference type="ARBA" id="ARBA00004922"/>
    </source>
</evidence>
<dbReference type="GO" id="GO:0008417">
    <property type="term" value="F:fucosyltransferase activity"/>
    <property type="evidence" value="ECO:0007669"/>
    <property type="project" value="InterPro"/>
</dbReference>
<evidence type="ECO:0000256" key="12">
    <source>
        <dbReference type="RuleBase" id="RU003832"/>
    </source>
</evidence>
<evidence type="ECO:0000256" key="5">
    <source>
        <dbReference type="ARBA" id="ARBA00022679"/>
    </source>
</evidence>
<reference evidence="15 16" key="1">
    <citation type="journal article" date="2021" name="Elife">
        <title>Chloroplast acquisition without the gene transfer in kleptoplastic sea slugs, Plakobranchus ocellatus.</title>
        <authorList>
            <person name="Maeda T."/>
            <person name="Takahashi S."/>
            <person name="Yoshida T."/>
            <person name="Shimamura S."/>
            <person name="Takaki Y."/>
            <person name="Nagai Y."/>
            <person name="Toyoda A."/>
            <person name="Suzuki Y."/>
            <person name="Arimoto A."/>
            <person name="Ishii H."/>
            <person name="Satoh N."/>
            <person name="Nishiyama T."/>
            <person name="Hasebe M."/>
            <person name="Maruyama T."/>
            <person name="Minagawa J."/>
            <person name="Obokata J."/>
            <person name="Shigenobu S."/>
        </authorList>
    </citation>
    <scope>NUCLEOTIDE SEQUENCE [LARGE SCALE GENOMIC DNA]</scope>
</reference>
<dbReference type="InterPro" id="IPR001503">
    <property type="entry name" value="Glyco_trans_10"/>
</dbReference>
<accession>A0AAV4DFN1</accession>
<dbReference type="InterPro" id="IPR055270">
    <property type="entry name" value="Glyco_tran_10_C"/>
</dbReference>
<evidence type="ECO:0000256" key="1">
    <source>
        <dbReference type="ARBA" id="ARBA00004323"/>
    </source>
</evidence>
<comment type="pathway">
    <text evidence="2">Protein modification; protein glycosylation.</text>
</comment>
<evidence type="ECO:0000259" key="13">
    <source>
        <dbReference type="Pfam" id="PF00852"/>
    </source>
</evidence>
<proteinExistence type="inferred from homology"/>
<protein>
    <recommendedName>
        <fullName evidence="12">Fucosyltransferase</fullName>
        <ecNumber evidence="12">2.4.1.-</ecNumber>
    </recommendedName>
</protein>
<evidence type="ECO:0000313" key="15">
    <source>
        <dbReference type="EMBL" id="GFO43098.1"/>
    </source>
</evidence>
<evidence type="ECO:0000259" key="14">
    <source>
        <dbReference type="Pfam" id="PF17039"/>
    </source>
</evidence>
<dbReference type="EMBL" id="BLXT01007857">
    <property type="protein sequence ID" value="GFO43098.1"/>
    <property type="molecule type" value="Genomic_DNA"/>
</dbReference>
<keyword evidence="16" id="KW-1185">Reference proteome</keyword>
<evidence type="ECO:0000313" key="16">
    <source>
        <dbReference type="Proteomes" id="UP000735302"/>
    </source>
</evidence>
<dbReference type="Gene3D" id="3.40.50.11660">
    <property type="entry name" value="Glycosyl transferase family 10, C-terminal domain"/>
    <property type="match status" value="1"/>
</dbReference>
<dbReference type="InterPro" id="IPR038577">
    <property type="entry name" value="GT10-like_C_sf"/>
</dbReference>
<sequence length="734" mass="84448">MKMSWRVRTMLLIVLAVSTLMLSLWIYDYQQAVACHKKSDGGSRCESASVLGRRGDKQDAQRSDDLIFSIFNYNRKVDQNVKDKNFDSLNNHNTNVNVAFADLPALVVSKVTAAQNFPVKNATAIKSEEDVCQLLEKRTEHLSPLTTINRRIMVADPPFTRDQISEVYHKACGLTPARAPDGQATWKEGGILYIPKNVKGEKRFDNVTVYNADFEPYVPYNHTLFFEGRQHPPVADRDRKIILARMAGWDDVTTPSPLRACPDLPCLITTDSQKYARTAAAISFNAIKSEEDVCQLLEKRTEHLSPLTTINRRIMVANPPLTRDQISEVYHKACGLTPVRAPDGQATWKEGGILYIPKNATGEKRFDNVTVYNADFEPYVPYNHTLFFEGRQHPPVADRDRKIILARMAGWDDVTTPSPLRACPDLPCLITTDSQKYARTAAAISFNGQLLKGRAPRRYSSDQVFIMYFYEPLTNPWPAYNHLKNPRNGWTSLFNWTMTYHITSDILATYGMVRRRPVALAAKNYTEIVARKTKKVAWFVSHCRTESKREEYVAQLQKYISIDIYGACGPLKCRKEVEMTCFSQVGRDYKFYLAFENAMCEDYTTEKLYRIFKSDAVVISRGNRYNFRSLPSDTFIDASEFPSPRALAERLLYLDSHDEEYTALLKRKDEFFASYQDYLYYEGKNKQLWLKYTWENIALCEVCQKIWNLDKYHKNYPDILAWLNARKCRAPTDL</sequence>